<accession>A0A081C2X0</accession>
<organism evidence="1">
    <name type="scientific">Vecturithrix granuli</name>
    <dbReference type="NCBI Taxonomy" id="1499967"/>
    <lineage>
        <taxon>Bacteria</taxon>
        <taxon>Candidatus Moduliflexota</taxon>
        <taxon>Candidatus Vecturitrichia</taxon>
        <taxon>Candidatus Vecturitrichales</taxon>
        <taxon>Candidatus Vecturitrichaceae</taxon>
        <taxon>Candidatus Vecturithrix</taxon>
    </lineage>
</organism>
<evidence type="ECO:0000313" key="1">
    <source>
        <dbReference type="EMBL" id="GAK58925.1"/>
    </source>
</evidence>
<name>A0A081C2X0_VECG1</name>
<sequence length="86" mass="9496">MSGLVAARPLCPVKQGVILWAGLSVLKKIEVALADQFFRMVDAKPLGLRLIDLNKPALAVFEVNAVRNVRHKGIKNILLPRNFGHE</sequence>
<dbReference type="AlphaFoldDB" id="A0A081C2X0"/>
<dbReference type="EMBL" id="DF820469">
    <property type="protein sequence ID" value="GAK58925.1"/>
    <property type="molecule type" value="Genomic_DNA"/>
</dbReference>
<reference evidence="1" key="1">
    <citation type="journal article" date="2015" name="PeerJ">
        <title>First genomic representation of candidate bacterial phylum KSB3 points to enhanced environmental sensing as a trigger of wastewater bulking.</title>
        <authorList>
            <person name="Sekiguchi Y."/>
            <person name="Ohashi A."/>
            <person name="Parks D.H."/>
            <person name="Yamauchi T."/>
            <person name="Tyson G.W."/>
            <person name="Hugenholtz P."/>
        </authorList>
    </citation>
    <scope>NUCLEOTIDE SEQUENCE [LARGE SCALE GENOMIC DNA]</scope>
</reference>
<keyword evidence="2" id="KW-1185">Reference proteome</keyword>
<dbReference type="Proteomes" id="UP000030661">
    <property type="component" value="Unassembled WGS sequence"/>
</dbReference>
<gene>
    <name evidence="1" type="ORF">U27_05900</name>
</gene>
<protein>
    <submittedName>
        <fullName evidence="1">Uncharacterized protein</fullName>
    </submittedName>
</protein>
<proteinExistence type="predicted"/>
<evidence type="ECO:0000313" key="2">
    <source>
        <dbReference type="Proteomes" id="UP000030661"/>
    </source>
</evidence>
<dbReference type="HOGENOM" id="CLU_2491513_0_0_0"/>